<protein>
    <recommendedName>
        <fullName evidence="3">Transposase</fullName>
    </recommendedName>
</protein>
<reference evidence="1 2" key="1">
    <citation type="submission" date="2023-07" db="EMBL/GenBank/DDBJ databases">
        <title>Sequencing the genomes of 1000 actinobacteria strains.</title>
        <authorList>
            <person name="Klenk H.-P."/>
        </authorList>
    </citation>
    <scope>NUCLEOTIDE SEQUENCE [LARGE SCALE GENOMIC DNA]</scope>
    <source>
        <strain evidence="1 2">DSM 14555</strain>
    </source>
</reference>
<dbReference type="EMBL" id="JAVDQF010000001">
    <property type="protein sequence ID" value="MDR6270631.1"/>
    <property type="molecule type" value="Genomic_DNA"/>
</dbReference>
<evidence type="ECO:0000313" key="2">
    <source>
        <dbReference type="Proteomes" id="UP001185069"/>
    </source>
</evidence>
<proteinExistence type="predicted"/>
<organism evidence="1 2">
    <name type="scientific">Arthrobacter russicus</name>
    <dbReference type="NCBI Taxonomy" id="172040"/>
    <lineage>
        <taxon>Bacteria</taxon>
        <taxon>Bacillati</taxon>
        <taxon>Actinomycetota</taxon>
        <taxon>Actinomycetes</taxon>
        <taxon>Micrococcales</taxon>
        <taxon>Micrococcaceae</taxon>
        <taxon>Arthrobacter</taxon>
    </lineage>
</organism>
<evidence type="ECO:0008006" key="3">
    <source>
        <dbReference type="Google" id="ProtNLM"/>
    </source>
</evidence>
<gene>
    <name evidence="1" type="ORF">JOE69_002869</name>
</gene>
<accession>A0ABU1JFL4</accession>
<comment type="caution">
    <text evidence="1">The sequence shown here is derived from an EMBL/GenBank/DDBJ whole genome shotgun (WGS) entry which is preliminary data.</text>
</comment>
<dbReference type="RefSeq" id="WP_309799822.1">
    <property type="nucleotide sequence ID" value="NZ_BAAAHY010000003.1"/>
</dbReference>
<evidence type="ECO:0000313" key="1">
    <source>
        <dbReference type="EMBL" id="MDR6270631.1"/>
    </source>
</evidence>
<sequence length="89" mass="10238">MSRGQLARTPNNFPRMKYRAYARRHIKGTTVYVHMGPNLSDLRMIRTTRVAEFWNPMRNFVGLGESCTNASHYFAALAAAFQGQTKDQR</sequence>
<keyword evidence="2" id="KW-1185">Reference proteome</keyword>
<name>A0ABU1JFL4_9MICC</name>
<dbReference type="Proteomes" id="UP001185069">
    <property type="component" value="Unassembled WGS sequence"/>
</dbReference>